<comment type="similarity">
    <text evidence="1">Belongs to the UPF0164 family.</text>
</comment>
<dbReference type="InterPro" id="IPR005362">
    <property type="entry name" value="UPF0164"/>
</dbReference>
<evidence type="ECO:0000313" key="4">
    <source>
        <dbReference type="Proteomes" id="UP000748308"/>
    </source>
</evidence>
<evidence type="ECO:0000256" key="1">
    <source>
        <dbReference type="ARBA" id="ARBA00005846"/>
    </source>
</evidence>
<feature type="chain" id="PRO_5037574436" evidence="2">
    <location>
        <begin position="21"/>
        <end position="312"/>
    </location>
</feature>
<dbReference type="Gene3D" id="2.40.160.60">
    <property type="entry name" value="Outer membrane protein transport protein (OMPP1/FadL/TodX)"/>
    <property type="match status" value="1"/>
</dbReference>
<evidence type="ECO:0000256" key="2">
    <source>
        <dbReference type="SAM" id="SignalP"/>
    </source>
</evidence>
<dbReference type="NCBIfam" id="NF033709">
    <property type="entry name" value="PorV_fam"/>
    <property type="match status" value="1"/>
</dbReference>
<dbReference type="Pfam" id="PF03687">
    <property type="entry name" value="UPF0164"/>
    <property type="match status" value="1"/>
</dbReference>
<reference evidence="3" key="1">
    <citation type="submission" date="2019-03" db="EMBL/GenBank/DDBJ databases">
        <title>Lake Tanganyika Metagenome-Assembled Genomes (MAGs).</title>
        <authorList>
            <person name="Tran P."/>
        </authorList>
    </citation>
    <scope>NUCLEOTIDE SEQUENCE</scope>
    <source>
        <strain evidence="3">M_DeepCast_400m_m2_100</strain>
    </source>
</reference>
<proteinExistence type="inferred from homology"/>
<dbReference type="SUPFAM" id="SSF56935">
    <property type="entry name" value="Porins"/>
    <property type="match status" value="1"/>
</dbReference>
<dbReference type="EMBL" id="VGIY01000193">
    <property type="protein sequence ID" value="MBM3317814.1"/>
    <property type="molecule type" value="Genomic_DNA"/>
</dbReference>
<gene>
    <name evidence="3" type="ORF">FJY75_08160</name>
</gene>
<comment type="caution">
    <text evidence="3">The sequence shown here is derived from an EMBL/GenBank/DDBJ whole genome shotgun (WGS) entry which is preliminary data.</text>
</comment>
<protein>
    <submittedName>
        <fullName evidence="3">PorV/PorQ family protein</fullName>
    </submittedName>
</protein>
<dbReference type="Proteomes" id="UP000748308">
    <property type="component" value="Unassembled WGS sequence"/>
</dbReference>
<feature type="signal peptide" evidence="2">
    <location>
        <begin position="1"/>
        <end position="20"/>
    </location>
</feature>
<dbReference type="AlphaFoldDB" id="A0A937XC09"/>
<name>A0A937XC09_UNCEI</name>
<accession>A0A937XC09</accession>
<sequence length="312" mass="33913">MKRGFVIAVALLVVPAAAFGAQEFEKVGTVGAQFLKIGIGARAVGMGSAFVSVADDASSVYWNPAGVARITRSVININHCDWVHDTAFSQAAYVFDPRYLPGMLALHVRSLYMPEQLVRTIYKPDGTPGYTFDNGDVAAGLTFARSLTDKFSAGITANYLHSSLADVTSSAYSFDFGTLYDTGFQSLRIGMAIQNIGNEMRFLERSSKLPTLFRVGMSMRVYESGQLRVLTAADFSHPPDNSERANVGAEVGYKDFLYFRGGSGFGYDAEGLSLGLGFKVPTSLNSEATIDYAYSDMSYLGAIHRLSIDFRF</sequence>
<organism evidence="3 4">
    <name type="scientific">Eiseniibacteriota bacterium</name>
    <dbReference type="NCBI Taxonomy" id="2212470"/>
    <lineage>
        <taxon>Bacteria</taxon>
        <taxon>Candidatus Eiseniibacteriota</taxon>
    </lineage>
</organism>
<evidence type="ECO:0000313" key="3">
    <source>
        <dbReference type="EMBL" id="MBM3317814.1"/>
    </source>
</evidence>
<keyword evidence="2" id="KW-0732">Signal</keyword>